<accession>A0A9Q8QBX1</accession>
<dbReference type="InterPro" id="IPR002575">
    <property type="entry name" value="Aminoglycoside_PTrfase"/>
</dbReference>
<evidence type="ECO:0000313" key="2">
    <source>
        <dbReference type="EMBL" id="UNI16483.1"/>
    </source>
</evidence>
<dbReference type="PANTHER" id="PTHR21310:SF37">
    <property type="entry name" value="AMINOGLYCOSIDE PHOSPHOTRANSFERASE DOMAIN-CONTAINING PROTEIN"/>
    <property type="match status" value="1"/>
</dbReference>
<dbReference type="OrthoDB" id="5412996at2759"/>
<keyword evidence="3" id="KW-1185">Reference proteome</keyword>
<evidence type="ECO:0000259" key="1">
    <source>
        <dbReference type="Pfam" id="PF01636"/>
    </source>
</evidence>
<dbReference type="EMBL" id="CP086355">
    <property type="protein sequence ID" value="UNI16483.1"/>
    <property type="molecule type" value="Genomic_DNA"/>
</dbReference>
<dbReference type="Pfam" id="PF01636">
    <property type="entry name" value="APH"/>
    <property type="match status" value="1"/>
</dbReference>
<dbReference type="Proteomes" id="UP000829364">
    <property type="component" value="Chromosome 2"/>
</dbReference>
<dbReference type="PANTHER" id="PTHR21310">
    <property type="entry name" value="AMINOGLYCOSIDE PHOSPHOTRANSFERASE-RELATED-RELATED"/>
    <property type="match status" value="1"/>
</dbReference>
<dbReference type="InterPro" id="IPR051678">
    <property type="entry name" value="AGP_Transferase"/>
</dbReference>
<proteinExistence type="predicted"/>
<reference evidence="2" key="1">
    <citation type="submission" date="2021-11" db="EMBL/GenBank/DDBJ databases">
        <title>Purpureocillium_takamizusanense_genome.</title>
        <authorList>
            <person name="Nguyen N.-H."/>
        </authorList>
    </citation>
    <scope>NUCLEOTIDE SEQUENCE</scope>
    <source>
        <strain evidence="2">PT3</strain>
    </source>
</reference>
<dbReference type="Gene3D" id="3.90.1200.10">
    <property type="match status" value="1"/>
</dbReference>
<gene>
    <name evidence="2" type="ORF">JDV02_002914</name>
</gene>
<sequence>MVASYELYDDSAWDRGEAIFDAMRDTIFNEDLYHEIARFVTKHRKGGSPMKFFPPRLGGFNFHYRIQYSDGFSAIIRFPLPGYFRMAEEKLLAEVAAIRYIADHTTIPVPFVLHYGMTEDSPGKLGPFLIMEYIENSGDVTDVLRRPDQACGEKPVLDPDVDEAKLEYVYSQIADIMLQLSACNFSKIGCLGLRSHDSNDGNDGDPDVSCRPLSFNMAQLGEVGGVPHFELLATSKTFSSSSEYFSALADMHMQQLSYQRNQAVKSADDCRRKYIARQLFRKLAAERRVASSDTDLGPFKLWCDDFRPANILVDASHRIVGVIDWEFTYAAPAEFTYAPPWWLLLVMPEEWPEGLDDWTTKYEARLGTFLRAMESKERELIGKGLLDDSQVLSRRMRCSWETGDFWVAYAARKSWAFDGIFWKFLDKRFFGNNEEGAFIDRLKRLPPKKITAMEGFVERKMQEKEECSLVDWYVEESESKLLPNILAVG</sequence>
<name>A0A9Q8QBX1_9HYPO</name>
<evidence type="ECO:0000313" key="3">
    <source>
        <dbReference type="Proteomes" id="UP000829364"/>
    </source>
</evidence>
<feature type="domain" description="Aminoglycoside phosphotransferase" evidence="1">
    <location>
        <begin position="261"/>
        <end position="337"/>
    </location>
</feature>
<dbReference type="SUPFAM" id="SSF56112">
    <property type="entry name" value="Protein kinase-like (PK-like)"/>
    <property type="match status" value="1"/>
</dbReference>
<dbReference type="InterPro" id="IPR011009">
    <property type="entry name" value="Kinase-like_dom_sf"/>
</dbReference>
<dbReference type="AlphaFoldDB" id="A0A9Q8QBX1"/>
<dbReference type="KEGG" id="ptkz:JDV02_002914"/>
<protein>
    <recommendedName>
        <fullName evidence="1">Aminoglycoside phosphotransferase domain-containing protein</fullName>
    </recommendedName>
</protein>
<dbReference type="GeneID" id="72064874"/>
<organism evidence="2 3">
    <name type="scientific">Purpureocillium takamizusanense</name>
    <dbReference type="NCBI Taxonomy" id="2060973"/>
    <lineage>
        <taxon>Eukaryota</taxon>
        <taxon>Fungi</taxon>
        <taxon>Dikarya</taxon>
        <taxon>Ascomycota</taxon>
        <taxon>Pezizomycotina</taxon>
        <taxon>Sordariomycetes</taxon>
        <taxon>Hypocreomycetidae</taxon>
        <taxon>Hypocreales</taxon>
        <taxon>Ophiocordycipitaceae</taxon>
        <taxon>Purpureocillium</taxon>
    </lineage>
</organism>
<dbReference type="RefSeq" id="XP_047839964.1">
    <property type="nucleotide sequence ID" value="XM_047983992.1"/>
</dbReference>